<reference evidence="8" key="1">
    <citation type="submission" date="2022-10" db="EMBL/GenBank/DDBJ databases">
        <authorList>
            <person name="Kim H.S."/>
            <person name="Kim J.-S."/>
            <person name="Suh M.K."/>
            <person name="Eom M.K."/>
            <person name="Lee J.-S."/>
        </authorList>
    </citation>
    <scope>NUCLEOTIDE SEQUENCE</scope>
    <source>
        <strain evidence="8">LIP-5</strain>
    </source>
</reference>
<dbReference type="Pfam" id="PF04055">
    <property type="entry name" value="Radical_SAM"/>
    <property type="match status" value="1"/>
</dbReference>
<dbReference type="SFLD" id="SFLDS00029">
    <property type="entry name" value="Radical_SAM"/>
    <property type="match status" value="1"/>
</dbReference>
<dbReference type="InterPro" id="IPR007197">
    <property type="entry name" value="rSAM"/>
</dbReference>
<keyword evidence="5" id="KW-0408">Iron</keyword>
<dbReference type="PANTHER" id="PTHR11228">
    <property type="entry name" value="RADICAL SAM DOMAIN PROTEIN"/>
    <property type="match status" value="1"/>
</dbReference>
<evidence type="ECO:0000256" key="5">
    <source>
        <dbReference type="ARBA" id="ARBA00023004"/>
    </source>
</evidence>
<dbReference type="InterPro" id="IPR050377">
    <property type="entry name" value="Radical_SAM_PqqE_MftC-like"/>
</dbReference>
<name>A0AAE3IKJ9_9BACT</name>
<dbReference type="SUPFAM" id="SSF102114">
    <property type="entry name" value="Radical SAM enzymes"/>
    <property type="match status" value="1"/>
</dbReference>
<comment type="caution">
    <text evidence="8">The sequence shown here is derived from an EMBL/GenBank/DDBJ whole genome shotgun (WGS) entry which is preliminary data.</text>
</comment>
<evidence type="ECO:0000256" key="4">
    <source>
        <dbReference type="ARBA" id="ARBA00022723"/>
    </source>
</evidence>
<keyword evidence="9" id="KW-1185">Reference proteome</keyword>
<accession>A0AAE3IKJ9</accession>
<evidence type="ECO:0000256" key="6">
    <source>
        <dbReference type="ARBA" id="ARBA00023014"/>
    </source>
</evidence>
<evidence type="ECO:0000256" key="1">
    <source>
        <dbReference type="ARBA" id="ARBA00001966"/>
    </source>
</evidence>
<dbReference type="GO" id="GO:0003824">
    <property type="term" value="F:catalytic activity"/>
    <property type="evidence" value="ECO:0007669"/>
    <property type="project" value="InterPro"/>
</dbReference>
<evidence type="ECO:0000256" key="2">
    <source>
        <dbReference type="ARBA" id="ARBA00022485"/>
    </source>
</evidence>
<comment type="cofactor">
    <cofactor evidence="1">
        <name>[4Fe-4S] cluster</name>
        <dbReference type="ChEBI" id="CHEBI:49883"/>
    </cofactor>
</comment>
<dbReference type="EMBL" id="JAOTPL010000002">
    <property type="protein sequence ID" value="MCU7693394.1"/>
    <property type="molecule type" value="Genomic_DNA"/>
</dbReference>
<dbReference type="Proteomes" id="UP001209317">
    <property type="component" value="Unassembled WGS sequence"/>
</dbReference>
<dbReference type="Gene3D" id="3.20.20.70">
    <property type="entry name" value="Aldolase class I"/>
    <property type="match status" value="1"/>
</dbReference>
<dbReference type="Pfam" id="PF13186">
    <property type="entry name" value="SPASM"/>
    <property type="match status" value="1"/>
</dbReference>
<dbReference type="AlphaFoldDB" id="A0AAE3IKJ9"/>
<gene>
    <name evidence="8" type="ORF">OD355_02550</name>
</gene>
<dbReference type="InterPro" id="IPR058240">
    <property type="entry name" value="rSAM_sf"/>
</dbReference>
<dbReference type="SFLD" id="SFLDG01067">
    <property type="entry name" value="SPASM/twitch_domain_containing"/>
    <property type="match status" value="1"/>
</dbReference>
<dbReference type="PROSITE" id="PS51918">
    <property type="entry name" value="RADICAL_SAM"/>
    <property type="match status" value="1"/>
</dbReference>
<keyword evidence="3" id="KW-0949">S-adenosyl-L-methionine</keyword>
<keyword evidence="6" id="KW-0411">Iron-sulfur</keyword>
<evidence type="ECO:0000313" key="9">
    <source>
        <dbReference type="Proteomes" id="UP001209317"/>
    </source>
</evidence>
<dbReference type="RefSeq" id="WP_263036879.1">
    <property type="nucleotide sequence ID" value="NZ_JAOTPL010000002.1"/>
</dbReference>
<dbReference type="SFLD" id="SFLDG01387">
    <property type="entry name" value="BtrN-like_SPASM_domain_contain"/>
    <property type="match status" value="1"/>
</dbReference>
<sequence length="342" mass="39837">MYFNWNDSINLAGKITPRRFWNAAKVWLSYQVSKWRKKPVQWGYPVSISFEPTTSCNLRCPECPSGLRAFTRPKGMLEKNFFKDTIDDIHQELLYLIFYFQGEPYLNPNFLEMVKYAADKGIYTATSSNAHYLNDENARKTVESGLDRLIISIDGTTQDVYQQYRVGGNLEKVIEGAKNIVKWKKALNSKKPFVFFQFLVVKPNEHQIEDVKRLAKEVGVDQVRYKTAQVYDYENDPNQLIPTINKYSRYRKDAGGATQPKNGLQNHCWKLWSANVITWDGLVVPCCFDKDAMHRLGNLKNQPFKEIWKNDNYKQFRSELMTSRKNIDICANCSEGLSVWEE</sequence>
<feature type="domain" description="Radical SAM core" evidence="7">
    <location>
        <begin position="42"/>
        <end position="267"/>
    </location>
</feature>
<dbReference type="InterPro" id="IPR023885">
    <property type="entry name" value="4Fe4S-binding_SPASM_dom"/>
</dbReference>
<dbReference type="PANTHER" id="PTHR11228:SF7">
    <property type="entry name" value="PQQA PEPTIDE CYCLASE"/>
    <property type="match status" value="1"/>
</dbReference>
<evidence type="ECO:0000313" key="8">
    <source>
        <dbReference type="EMBL" id="MCU7693394.1"/>
    </source>
</evidence>
<keyword evidence="2" id="KW-0004">4Fe-4S</keyword>
<dbReference type="CDD" id="cd01335">
    <property type="entry name" value="Radical_SAM"/>
    <property type="match status" value="1"/>
</dbReference>
<proteinExistence type="predicted"/>
<dbReference type="InterPro" id="IPR034391">
    <property type="entry name" value="AdoMet-like_SPASM_containing"/>
</dbReference>
<evidence type="ECO:0000259" key="7">
    <source>
        <dbReference type="PROSITE" id="PS51918"/>
    </source>
</evidence>
<dbReference type="GO" id="GO:0051536">
    <property type="term" value="F:iron-sulfur cluster binding"/>
    <property type="evidence" value="ECO:0007669"/>
    <property type="project" value="UniProtKB-KW"/>
</dbReference>
<evidence type="ECO:0000256" key="3">
    <source>
        <dbReference type="ARBA" id="ARBA00022691"/>
    </source>
</evidence>
<organism evidence="8 9">
    <name type="scientific">Haoranjiania flava</name>
    <dbReference type="NCBI Taxonomy" id="1856322"/>
    <lineage>
        <taxon>Bacteria</taxon>
        <taxon>Pseudomonadati</taxon>
        <taxon>Bacteroidota</taxon>
        <taxon>Chitinophagia</taxon>
        <taxon>Chitinophagales</taxon>
        <taxon>Chitinophagaceae</taxon>
        <taxon>Haoranjiania</taxon>
    </lineage>
</organism>
<dbReference type="InterPro" id="IPR013785">
    <property type="entry name" value="Aldolase_TIM"/>
</dbReference>
<dbReference type="GO" id="GO:0046872">
    <property type="term" value="F:metal ion binding"/>
    <property type="evidence" value="ECO:0007669"/>
    <property type="project" value="UniProtKB-KW"/>
</dbReference>
<protein>
    <submittedName>
        <fullName evidence="8">SPASM domain-containing protein</fullName>
    </submittedName>
</protein>
<keyword evidence="4" id="KW-0479">Metal-binding</keyword>